<organism evidence="3 4">
    <name type="scientific">Septoria linicola</name>
    <dbReference type="NCBI Taxonomy" id="215465"/>
    <lineage>
        <taxon>Eukaryota</taxon>
        <taxon>Fungi</taxon>
        <taxon>Dikarya</taxon>
        <taxon>Ascomycota</taxon>
        <taxon>Pezizomycotina</taxon>
        <taxon>Dothideomycetes</taxon>
        <taxon>Dothideomycetidae</taxon>
        <taxon>Mycosphaerellales</taxon>
        <taxon>Mycosphaerellaceae</taxon>
        <taxon>Septoria</taxon>
    </lineage>
</organism>
<dbReference type="SUPFAM" id="SSF52096">
    <property type="entry name" value="ClpP/crotonase"/>
    <property type="match status" value="1"/>
</dbReference>
<dbReference type="GO" id="GO:0006508">
    <property type="term" value="P:proteolysis"/>
    <property type="evidence" value="ECO:0007669"/>
    <property type="project" value="UniProtKB-KW"/>
</dbReference>
<keyword evidence="3" id="KW-0378">Hydrolase</keyword>
<keyword evidence="1" id="KW-0732">Signal</keyword>
<sequence>MAMSILLCSLLLVACSVSASPTSDDRQAHVQQQYARQGQPCAQLSSSILNGVVPAQLALACLRTVPLQQEANLGQLDGLRVFLQYQSDLYYLNSSQPTRLYPDVDLLAGLNSLEQRLGEDYYSNEYDFQADIARLFASAYDGHLVYVPDIVSSFSFARFNNGRSYPLMSVSSNGIALPEVFAREDLPALGQARGQAYEPSPIIEINGQNAEDFLNNHAALTGALHDPDANYNNLFRNELTRQFRPFLAGSFEEFSLLQGPAEETVLTFQNGSEQRLQLLAAPRPQLDVAGLRDGSEFFSRCCNGSVTPMLSDPSMLPSPGNTKRSVDLSLLGEDPTLRHLRSEEVSARVRWDAHLPSMLQTRQASGQSSTFPEPAIRLEDGSLAGYFPESVPNLAVLALSSFLPNGSPDVATLEFQSAVREFLDNAVRLQKSRLVIDLRGNGGGYGFLAHDLFRQLFPREDPFDGSNYRANSLLDFTGQSISDLYAAATPSDFAGPEDAPIFFSGAFPFNYRQLLNANNETFSSWSDFFGPVMNSQVEDNFTAVARPDLNDPFQTGFPIFPLGQPSIPEPAFSPENIVMLHDGGCASACVLFSEFMKTDAPSSVRSIVVGGRRQEGPMQYAGGVKGGQLGNMAQLGFSTLFAVESGTLAQQLQFATQFGDPLITSALAALDRATLIPGGGPTALQAGVNLRNTIREGDESDTPLQYMCMMPRVADSSILLQCMVPRRFCGREPIQQHGVMGPASLDRLDIPHRWPLQITRALSCLRMRQAALASGSVEMRTTQVRASLGSHRPMNKSSRLIAMLLRG</sequence>
<dbReference type="OrthoDB" id="27214at2759"/>
<reference evidence="3" key="1">
    <citation type="submission" date="2022-06" db="EMBL/GenBank/DDBJ databases">
        <title>Complete genome sequences of two strains of the flax pathogen Septoria linicola.</title>
        <authorList>
            <person name="Lapalu N."/>
            <person name="Simon A."/>
            <person name="Demenou B."/>
            <person name="Paumier D."/>
            <person name="Guillot M.-P."/>
            <person name="Gout L."/>
            <person name="Valade R."/>
        </authorList>
    </citation>
    <scope>NUCLEOTIDE SEQUENCE</scope>
    <source>
        <strain evidence="3">SE15195</strain>
    </source>
</reference>
<dbReference type="PANTHER" id="PTHR37049:SF4">
    <property type="entry name" value="RHODANESE DOMAIN-CONTAINING PROTEIN"/>
    <property type="match status" value="1"/>
</dbReference>
<dbReference type="GO" id="GO:0008233">
    <property type="term" value="F:peptidase activity"/>
    <property type="evidence" value="ECO:0007669"/>
    <property type="project" value="UniProtKB-KW"/>
</dbReference>
<dbReference type="InterPro" id="IPR056186">
    <property type="entry name" value="PDZ_CPAF-rel"/>
</dbReference>
<dbReference type="Pfam" id="PF23658">
    <property type="entry name" value="PDZ_CPAF_rel"/>
    <property type="match status" value="1"/>
</dbReference>
<keyword evidence="4" id="KW-1185">Reference proteome</keyword>
<accession>A0A9Q9EFU2</accession>
<dbReference type="Gene3D" id="3.90.226.10">
    <property type="entry name" value="2-enoyl-CoA Hydratase, Chain A, domain 1"/>
    <property type="match status" value="1"/>
</dbReference>
<name>A0A9Q9EFU2_9PEZI</name>
<dbReference type="InterPro" id="IPR029045">
    <property type="entry name" value="ClpP/crotonase-like_dom_sf"/>
</dbReference>
<feature type="signal peptide" evidence="1">
    <location>
        <begin position="1"/>
        <end position="19"/>
    </location>
</feature>
<proteinExistence type="predicted"/>
<evidence type="ECO:0000259" key="2">
    <source>
        <dbReference type="Pfam" id="PF23658"/>
    </source>
</evidence>
<dbReference type="AlphaFoldDB" id="A0A9Q9EFU2"/>
<feature type="domain" description="CPAF-like PDZ" evidence="2">
    <location>
        <begin position="162"/>
        <end position="284"/>
    </location>
</feature>
<dbReference type="Proteomes" id="UP001056384">
    <property type="component" value="Chromosome 2"/>
</dbReference>
<gene>
    <name evidence="3" type="ORF">Slin15195_G026390</name>
</gene>
<dbReference type="PANTHER" id="PTHR37049">
    <property type="entry name" value="PEPTIDASE S41 FAMILY PROTEIN"/>
    <property type="match status" value="1"/>
</dbReference>
<feature type="chain" id="PRO_5040261591" evidence="1">
    <location>
        <begin position="20"/>
        <end position="807"/>
    </location>
</feature>
<evidence type="ECO:0000256" key="1">
    <source>
        <dbReference type="SAM" id="SignalP"/>
    </source>
</evidence>
<keyword evidence="3" id="KW-0645">Protease</keyword>
<evidence type="ECO:0000313" key="4">
    <source>
        <dbReference type="Proteomes" id="UP001056384"/>
    </source>
</evidence>
<dbReference type="EMBL" id="CP099419">
    <property type="protein sequence ID" value="USW49320.1"/>
    <property type="molecule type" value="Genomic_DNA"/>
</dbReference>
<protein>
    <submittedName>
        <fullName evidence="3">Tail specific protease, ClpP/crotonase-like domain superfamily</fullName>
    </submittedName>
</protein>
<evidence type="ECO:0000313" key="3">
    <source>
        <dbReference type="EMBL" id="USW49320.1"/>
    </source>
</evidence>
<dbReference type="InterPro" id="IPR052766">
    <property type="entry name" value="S41A_metabolite_peptidase"/>
</dbReference>